<proteinExistence type="predicted"/>
<dbReference type="Proteomes" id="UP000002139">
    <property type="component" value="Chromosome"/>
</dbReference>
<gene>
    <name evidence="1" type="primary">ygcH</name>
    <name evidence="1" type="ordered locus">sce0560</name>
</gene>
<dbReference type="CDD" id="cd09727">
    <property type="entry name" value="Cas6_I-E"/>
    <property type="match status" value="1"/>
</dbReference>
<dbReference type="OrthoDB" id="9795689at2"/>
<dbReference type="STRING" id="448385.sce0560"/>
<dbReference type="HOGENOM" id="CLU_080982_0_2_7"/>
<dbReference type="SUPFAM" id="SSF117987">
    <property type="entry name" value="CRISPR-associated protein"/>
    <property type="match status" value="2"/>
</dbReference>
<dbReference type="eggNOG" id="ENOG5032RWI">
    <property type="taxonomic scope" value="Bacteria"/>
</dbReference>
<name>A9GV72_SORC5</name>
<reference evidence="1 2" key="1">
    <citation type="journal article" date="2007" name="Nat. Biotechnol.">
        <title>Complete genome sequence of the myxobacterium Sorangium cellulosum.</title>
        <authorList>
            <person name="Schneiker S."/>
            <person name="Perlova O."/>
            <person name="Kaiser O."/>
            <person name="Gerth K."/>
            <person name="Alici A."/>
            <person name="Altmeyer M.O."/>
            <person name="Bartels D."/>
            <person name="Bekel T."/>
            <person name="Beyer S."/>
            <person name="Bode E."/>
            <person name="Bode H.B."/>
            <person name="Bolten C.J."/>
            <person name="Choudhuri J.V."/>
            <person name="Doss S."/>
            <person name="Elnakady Y.A."/>
            <person name="Frank B."/>
            <person name="Gaigalat L."/>
            <person name="Goesmann A."/>
            <person name="Groeger C."/>
            <person name="Gross F."/>
            <person name="Jelsbak L."/>
            <person name="Jelsbak L."/>
            <person name="Kalinowski J."/>
            <person name="Kegler C."/>
            <person name="Knauber T."/>
            <person name="Konietzny S."/>
            <person name="Kopp M."/>
            <person name="Krause L."/>
            <person name="Krug D."/>
            <person name="Linke B."/>
            <person name="Mahmud T."/>
            <person name="Martinez-Arias R."/>
            <person name="McHardy A.C."/>
            <person name="Merai M."/>
            <person name="Meyer F."/>
            <person name="Mormann S."/>
            <person name="Munoz-Dorado J."/>
            <person name="Perez J."/>
            <person name="Pradella S."/>
            <person name="Rachid S."/>
            <person name="Raddatz G."/>
            <person name="Rosenau F."/>
            <person name="Rueckert C."/>
            <person name="Sasse F."/>
            <person name="Scharfe M."/>
            <person name="Schuster S.C."/>
            <person name="Suen G."/>
            <person name="Treuner-Lange A."/>
            <person name="Velicer G.J."/>
            <person name="Vorholter F.-J."/>
            <person name="Weissman K.J."/>
            <person name="Welch R.D."/>
            <person name="Wenzel S.C."/>
            <person name="Whitworth D.E."/>
            <person name="Wilhelm S."/>
            <person name="Wittmann C."/>
            <person name="Bloecker H."/>
            <person name="Puehler A."/>
            <person name="Mueller R."/>
        </authorList>
    </citation>
    <scope>NUCLEOTIDE SEQUENCE [LARGE SCALE GENOMIC DNA]</scope>
    <source>
        <strain evidence="2">So ce56</strain>
    </source>
</reference>
<dbReference type="EMBL" id="AM746676">
    <property type="protein sequence ID" value="CAN90717.1"/>
    <property type="molecule type" value="Genomic_DNA"/>
</dbReference>
<sequence length="246" mass="26978">MYLSRALLNPISRAVRADIADIEGLHRTIMRAFPDGAGPHPRRAHGVLFRVDEAVLRGRFVLLVQSATRPDFTRLPEDYFLDIQEDLGLTEPSPIENPAIREVGSERARIRAGDFFRFSLRASPTRRIDTKSGDDGKRRNGRRVELRDDASRLDWLRRKAMAGGFELCGAEDGAGVGGVSAVEEPKLTGRGSGASEQRQQLTLAPVLFEGRLRVTDADRFREALAAGVGPAKAYGFGLLSIAPEQG</sequence>
<evidence type="ECO:0000313" key="2">
    <source>
        <dbReference type="Proteomes" id="UP000002139"/>
    </source>
</evidence>
<evidence type="ECO:0008006" key="3">
    <source>
        <dbReference type="Google" id="ProtNLM"/>
    </source>
</evidence>
<dbReference type="NCBIfam" id="TIGR01907">
    <property type="entry name" value="casE_Cse3"/>
    <property type="match status" value="1"/>
</dbReference>
<dbReference type="Gene3D" id="3.30.70.1210">
    <property type="entry name" value="Crispr-associated protein, domain 2"/>
    <property type="match status" value="1"/>
</dbReference>
<dbReference type="InterPro" id="IPR010179">
    <property type="entry name" value="CRISPR-assoc_prot_Cse3"/>
</dbReference>
<dbReference type="SMART" id="SM01101">
    <property type="entry name" value="CRISPR_assoc"/>
    <property type="match status" value="1"/>
</dbReference>
<accession>A9GV72</accession>
<dbReference type="Gene3D" id="3.30.70.1200">
    <property type="entry name" value="Crispr-associated protein, domain 1"/>
    <property type="match status" value="1"/>
</dbReference>
<evidence type="ECO:0000313" key="1">
    <source>
        <dbReference type="EMBL" id="CAN90717.1"/>
    </source>
</evidence>
<dbReference type="Pfam" id="PF08798">
    <property type="entry name" value="CRISPR_assoc"/>
    <property type="match status" value="1"/>
</dbReference>
<dbReference type="BioCyc" id="SCEL448385:SCE_RS02930-MONOMER"/>
<organism evidence="1 2">
    <name type="scientific">Sorangium cellulosum (strain So ce56)</name>
    <name type="common">Polyangium cellulosum (strain So ce56)</name>
    <dbReference type="NCBI Taxonomy" id="448385"/>
    <lineage>
        <taxon>Bacteria</taxon>
        <taxon>Pseudomonadati</taxon>
        <taxon>Myxococcota</taxon>
        <taxon>Polyangia</taxon>
        <taxon>Polyangiales</taxon>
        <taxon>Polyangiaceae</taxon>
        <taxon>Sorangium</taxon>
    </lineage>
</organism>
<protein>
    <recommendedName>
        <fullName evidence="3">Type I-E CRISPR-associated protein Cas6/Cse3/CasE</fullName>
    </recommendedName>
</protein>
<dbReference type="RefSeq" id="WP_012233195.1">
    <property type="nucleotide sequence ID" value="NC_010162.1"/>
</dbReference>
<dbReference type="KEGG" id="scl:sce0560"/>
<dbReference type="AlphaFoldDB" id="A9GV72"/>
<keyword evidence="2" id="KW-1185">Reference proteome</keyword>